<dbReference type="SMART" id="SM00388">
    <property type="entry name" value="HisKA"/>
    <property type="match status" value="1"/>
</dbReference>
<dbReference type="CDD" id="cd00082">
    <property type="entry name" value="HisKA"/>
    <property type="match status" value="1"/>
</dbReference>
<dbReference type="InterPro" id="IPR003660">
    <property type="entry name" value="HAMP_dom"/>
</dbReference>
<keyword evidence="6 11" id="KW-0812">Transmembrane</keyword>
<organism evidence="14 15">
    <name type="scientific">Hoyosella rhizosphaerae</name>
    <dbReference type="NCBI Taxonomy" id="1755582"/>
    <lineage>
        <taxon>Bacteria</taxon>
        <taxon>Bacillati</taxon>
        <taxon>Actinomycetota</taxon>
        <taxon>Actinomycetes</taxon>
        <taxon>Mycobacteriales</taxon>
        <taxon>Hoyosellaceae</taxon>
        <taxon>Hoyosella</taxon>
    </lineage>
</organism>
<sequence>MSNAVQRAWHRFRVRRISSLPSLSLVTRAAIASALGATIIVVTVATFVWSRIESDQYAQLDQRLEAVTAIARSVSAQSLFTARDRLPEDFEATYRSENFLIPARRLQIPNLPDGFTTRTLRGETYRIFTVTLVDRPRASISVAVPTASTDKRITDDRRNVLVVSTLSVAAAAGLGWLFAGFAIRPLRLLTEQTRRITADNLKPMTHVTGATEAEELSHAITSMLARITREQNRKNQALETARDFAAVSAHELRTPLTAIRTNLEVLESLDPPPEDRHVIVGETLRSITRIEQTLRALERLAAGELTQQTDYSDVDIPDLLDRSAQEASRVFPDVDIRLGHVDSVTVRGLAEGLRLAVDNAITNAVKHGRASVVELTTEHQRNNFLDITIDDDGCGIPMNEWESVFHRFNRGSNTTRTGSGLGLSLVEQQADLHGGRAFISNSTLGGTRLTLRIRTATT</sequence>
<keyword evidence="4" id="KW-0597">Phosphoprotein</keyword>
<dbReference type="PRINTS" id="PR00344">
    <property type="entry name" value="BCTRLSENSOR"/>
</dbReference>
<comment type="subcellular location">
    <subcellularLocation>
        <location evidence="2">Cell membrane</location>
    </subcellularLocation>
</comment>
<accession>A0A916XHR7</accession>
<evidence type="ECO:0000256" key="11">
    <source>
        <dbReference type="SAM" id="Phobius"/>
    </source>
</evidence>
<protein>
    <recommendedName>
        <fullName evidence="3">histidine kinase</fullName>
        <ecNumber evidence="3">2.7.13.3</ecNumber>
    </recommendedName>
</protein>
<dbReference type="Gene3D" id="6.10.340.10">
    <property type="match status" value="1"/>
</dbReference>
<keyword evidence="5" id="KW-0808">Transferase</keyword>
<name>A0A916XHR7_9ACTN</name>
<evidence type="ECO:0000256" key="8">
    <source>
        <dbReference type="ARBA" id="ARBA00022989"/>
    </source>
</evidence>
<dbReference type="InterPro" id="IPR005467">
    <property type="entry name" value="His_kinase_dom"/>
</dbReference>
<evidence type="ECO:0000256" key="3">
    <source>
        <dbReference type="ARBA" id="ARBA00012438"/>
    </source>
</evidence>
<dbReference type="GO" id="GO:0000155">
    <property type="term" value="F:phosphorelay sensor kinase activity"/>
    <property type="evidence" value="ECO:0007669"/>
    <property type="project" value="InterPro"/>
</dbReference>
<dbReference type="EMBL" id="BMJH01000003">
    <property type="protein sequence ID" value="GGC73020.1"/>
    <property type="molecule type" value="Genomic_DNA"/>
</dbReference>
<dbReference type="RefSeq" id="WP_188676104.1">
    <property type="nucleotide sequence ID" value="NZ_BMJH01000003.1"/>
</dbReference>
<keyword evidence="10 11" id="KW-0472">Membrane</keyword>
<dbReference type="SUPFAM" id="SSF55874">
    <property type="entry name" value="ATPase domain of HSP90 chaperone/DNA topoisomerase II/histidine kinase"/>
    <property type="match status" value="1"/>
</dbReference>
<evidence type="ECO:0000259" key="12">
    <source>
        <dbReference type="PROSITE" id="PS50109"/>
    </source>
</evidence>
<feature type="transmembrane region" description="Helical" evidence="11">
    <location>
        <begin position="160"/>
        <end position="183"/>
    </location>
</feature>
<evidence type="ECO:0000313" key="15">
    <source>
        <dbReference type="Proteomes" id="UP000641514"/>
    </source>
</evidence>
<evidence type="ECO:0000256" key="5">
    <source>
        <dbReference type="ARBA" id="ARBA00022679"/>
    </source>
</evidence>
<evidence type="ECO:0000256" key="1">
    <source>
        <dbReference type="ARBA" id="ARBA00000085"/>
    </source>
</evidence>
<reference evidence="14" key="1">
    <citation type="journal article" date="2014" name="Int. J. Syst. Evol. Microbiol.">
        <title>Complete genome sequence of Corynebacterium casei LMG S-19264T (=DSM 44701T), isolated from a smear-ripened cheese.</title>
        <authorList>
            <consortium name="US DOE Joint Genome Institute (JGI-PGF)"/>
            <person name="Walter F."/>
            <person name="Albersmeier A."/>
            <person name="Kalinowski J."/>
            <person name="Ruckert C."/>
        </authorList>
    </citation>
    <scope>NUCLEOTIDE SEQUENCE</scope>
    <source>
        <strain evidence="14">CGMCC 1.15478</strain>
    </source>
</reference>
<dbReference type="EC" id="2.7.13.3" evidence="3"/>
<dbReference type="GO" id="GO:0005886">
    <property type="term" value="C:plasma membrane"/>
    <property type="evidence" value="ECO:0007669"/>
    <property type="project" value="UniProtKB-SubCell"/>
</dbReference>
<dbReference type="InterPro" id="IPR036890">
    <property type="entry name" value="HATPase_C_sf"/>
</dbReference>
<dbReference type="PANTHER" id="PTHR45436">
    <property type="entry name" value="SENSOR HISTIDINE KINASE YKOH"/>
    <property type="match status" value="1"/>
</dbReference>
<keyword evidence="7 14" id="KW-0418">Kinase</keyword>
<dbReference type="AlphaFoldDB" id="A0A916XHR7"/>
<feature type="transmembrane region" description="Helical" evidence="11">
    <location>
        <begin position="29"/>
        <end position="49"/>
    </location>
</feature>
<comment type="caution">
    <text evidence="14">The sequence shown here is derived from an EMBL/GenBank/DDBJ whole genome shotgun (WGS) entry which is preliminary data.</text>
</comment>
<dbReference type="CDD" id="cd06225">
    <property type="entry name" value="HAMP"/>
    <property type="match status" value="1"/>
</dbReference>
<dbReference type="SUPFAM" id="SSF47384">
    <property type="entry name" value="Homodimeric domain of signal transducing histidine kinase"/>
    <property type="match status" value="1"/>
</dbReference>
<dbReference type="InterPro" id="IPR004358">
    <property type="entry name" value="Sig_transdc_His_kin-like_C"/>
</dbReference>
<dbReference type="PROSITE" id="PS50109">
    <property type="entry name" value="HIS_KIN"/>
    <property type="match status" value="1"/>
</dbReference>
<dbReference type="SMART" id="SM00387">
    <property type="entry name" value="HATPase_c"/>
    <property type="match status" value="1"/>
</dbReference>
<dbReference type="Proteomes" id="UP000641514">
    <property type="component" value="Unassembled WGS sequence"/>
</dbReference>
<keyword evidence="15" id="KW-1185">Reference proteome</keyword>
<keyword evidence="9" id="KW-0902">Two-component regulatory system</keyword>
<evidence type="ECO:0000256" key="4">
    <source>
        <dbReference type="ARBA" id="ARBA00022553"/>
    </source>
</evidence>
<dbReference type="Pfam" id="PF00672">
    <property type="entry name" value="HAMP"/>
    <property type="match status" value="1"/>
</dbReference>
<dbReference type="SMART" id="SM00304">
    <property type="entry name" value="HAMP"/>
    <property type="match status" value="1"/>
</dbReference>
<dbReference type="InterPro" id="IPR003661">
    <property type="entry name" value="HisK_dim/P_dom"/>
</dbReference>
<dbReference type="InterPro" id="IPR003594">
    <property type="entry name" value="HATPase_dom"/>
</dbReference>
<evidence type="ECO:0000256" key="2">
    <source>
        <dbReference type="ARBA" id="ARBA00004236"/>
    </source>
</evidence>
<reference evidence="14" key="2">
    <citation type="submission" date="2020-09" db="EMBL/GenBank/DDBJ databases">
        <authorList>
            <person name="Sun Q."/>
            <person name="Zhou Y."/>
        </authorList>
    </citation>
    <scope>NUCLEOTIDE SEQUENCE</scope>
    <source>
        <strain evidence="14">CGMCC 1.15478</strain>
    </source>
</reference>
<evidence type="ECO:0000256" key="9">
    <source>
        <dbReference type="ARBA" id="ARBA00023012"/>
    </source>
</evidence>
<dbReference type="InterPro" id="IPR050428">
    <property type="entry name" value="TCS_sensor_his_kinase"/>
</dbReference>
<keyword evidence="8 11" id="KW-1133">Transmembrane helix</keyword>
<proteinExistence type="predicted"/>
<dbReference type="Gene3D" id="1.10.287.130">
    <property type="match status" value="1"/>
</dbReference>
<dbReference type="Pfam" id="PF00512">
    <property type="entry name" value="HisKA"/>
    <property type="match status" value="1"/>
</dbReference>
<dbReference type="CDD" id="cd00075">
    <property type="entry name" value="HATPase"/>
    <property type="match status" value="1"/>
</dbReference>
<dbReference type="PANTHER" id="PTHR45436:SF5">
    <property type="entry name" value="SENSOR HISTIDINE KINASE TRCS"/>
    <property type="match status" value="1"/>
</dbReference>
<feature type="domain" description="Histidine kinase" evidence="12">
    <location>
        <begin position="247"/>
        <end position="457"/>
    </location>
</feature>
<dbReference type="Gene3D" id="3.30.565.10">
    <property type="entry name" value="Histidine kinase-like ATPase, C-terminal domain"/>
    <property type="match status" value="1"/>
</dbReference>
<evidence type="ECO:0000256" key="10">
    <source>
        <dbReference type="ARBA" id="ARBA00023136"/>
    </source>
</evidence>
<feature type="domain" description="HAMP" evidence="13">
    <location>
        <begin position="180"/>
        <end position="232"/>
    </location>
</feature>
<evidence type="ECO:0000256" key="6">
    <source>
        <dbReference type="ARBA" id="ARBA00022692"/>
    </source>
</evidence>
<evidence type="ECO:0000256" key="7">
    <source>
        <dbReference type="ARBA" id="ARBA00022777"/>
    </source>
</evidence>
<evidence type="ECO:0000259" key="13">
    <source>
        <dbReference type="PROSITE" id="PS50885"/>
    </source>
</evidence>
<gene>
    <name evidence="14" type="primary">prrB</name>
    <name evidence="14" type="ORF">GCM10011410_27630</name>
</gene>
<comment type="catalytic activity">
    <reaction evidence="1">
        <text>ATP + protein L-histidine = ADP + protein N-phospho-L-histidine.</text>
        <dbReference type="EC" id="2.7.13.3"/>
    </reaction>
</comment>
<evidence type="ECO:0000313" key="14">
    <source>
        <dbReference type="EMBL" id="GGC73020.1"/>
    </source>
</evidence>
<dbReference type="Pfam" id="PF02518">
    <property type="entry name" value="HATPase_c"/>
    <property type="match status" value="1"/>
</dbReference>
<dbReference type="InterPro" id="IPR036097">
    <property type="entry name" value="HisK_dim/P_sf"/>
</dbReference>
<dbReference type="PROSITE" id="PS50885">
    <property type="entry name" value="HAMP"/>
    <property type="match status" value="1"/>
</dbReference>